<dbReference type="InterPro" id="IPR038969">
    <property type="entry name" value="FEN"/>
</dbReference>
<dbReference type="SMART" id="SM00475">
    <property type="entry name" value="53EXOc"/>
    <property type="match status" value="1"/>
</dbReference>
<gene>
    <name evidence="4" type="ORF">R1sor_018823</name>
</gene>
<dbReference type="Gene3D" id="3.40.50.1010">
    <property type="entry name" value="5'-nuclease"/>
    <property type="match status" value="1"/>
</dbReference>
<dbReference type="InterPro" id="IPR020046">
    <property type="entry name" value="5-3_exonucl_a-hlix_arch_N"/>
</dbReference>
<dbReference type="Proteomes" id="UP001633002">
    <property type="component" value="Unassembled WGS sequence"/>
</dbReference>
<organism evidence="4 5">
    <name type="scientific">Riccia sorocarpa</name>
    <dbReference type="NCBI Taxonomy" id="122646"/>
    <lineage>
        <taxon>Eukaryota</taxon>
        <taxon>Viridiplantae</taxon>
        <taxon>Streptophyta</taxon>
        <taxon>Embryophyta</taxon>
        <taxon>Marchantiophyta</taxon>
        <taxon>Marchantiopsida</taxon>
        <taxon>Marchantiidae</taxon>
        <taxon>Marchantiales</taxon>
        <taxon>Ricciaceae</taxon>
        <taxon>Riccia</taxon>
    </lineage>
</organism>
<dbReference type="PANTHER" id="PTHR42646">
    <property type="entry name" value="FLAP ENDONUCLEASE XNI"/>
    <property type="match status" value="1"/>
</dbReference>
<keyword evidence="2" id="KW-0378">Hydrolase</keyword>
<dbReference type="SUPFAM" id="SSF88723">
    <property type="entry name" value="PIN domain-like"/>
    <property type="match status" value="1"/>
</dbReference>
<reference evidence="4 5" key="1">
    <citation type="submission" date="2024-09" db="EMBL/GenBank/DDBJ databases">
        <title>Chromosome-scale assembly of Riccia sorocarpa.</title>
        <authorList>
            <person name="Paukszto L."/>
        </authorList>
    </citation>
    <scope>NUCLEOTIDE SEQUENCE [LARGE SCALE GENOMIC DNA]</scope>
    <source>
        <strain evidence="4">LP-2024</strain>
        <tissue evidence="4">Aerial parts of the thallus</tissue>
    </source>
</reference>
<dbReference type="GO" id="GO:0016788">
    <property type="term" value="F:hydrolase activity, acting on ester bonds"/>
    <property type="evidence" value="ECO:0007669"/>
    <property type="project" value="UniProtKB-ARBA"/>
</dbReference>
<evidence type="ECO:0000256" key="1">
    <source>
        <dbReference type="ARBA" id="ARBA00022722"/>
    </source>
</evidence>
<comment type="caution">
    <text evidence="4">The sequence shown here is derived from an EMBL/GenBank/DDBJ whole genome shotgun (WGS) entry which is preliminary data.</text>
</comment>
<evidence type="ECO:0000313" key="4">
    <source>
        <dbReference type="EMBL" id="KAL3700801.1"/>
    </source>
</evidence>
<accession>A0ABD3IBW4</accession>
<keyword evidence="5" id="KW-1185">Reference proteome</keyword>
<protein>
    <recommendedName>
        <fullName evidence="3">5'-3' exonuclease domain-containing protein</fullName>
    </recommendedName>
</protein>
<dbReference type="Pfam" id="PF01367">
    <property type="entry name" value="5_3_exonuc"/>
    <property type="match status" value="1"/>
</dbReference>
<dbReference type="InterPro" id="IPR029060">
    <property type="entry name" value="PIN-like_dom_sf"/>
</dbReference>
<evidence type="ECO:0000313" key="5">
    <source>
        <dbReference type="Proteomes" id="UP001633002"/>
    </source>
</evidence>
<dbReference type="SUPFAM" id="SSF47807">
    <property type="entry name" value="5' to 3' exonuclease, C-terminal subdomain"/>
    <property type="match status" value="1"/>
</dbReference>
<dbReference type="EMBL" id="JBJQOH010000001">
    <property type="protein sequence ID" value="KAL3700801.1"/>
    <property type="molecule type" value="Genomic_DNA"/>
</dbReference>
<dbReference type="Gene3D" id="1.10.150.20">
    <property type="entry name" value="5' to 3' exonuclease, C-terminal subdomain"/>
    <property type="match status" value="1"/>
</dbReference>
<dbReference type="GO" id="GO:0004518">
    <property type="term" value="F:nuclease activity"/>
    <property type="evidence" value="ECO:0007669"/>
    <property type="project" value="UniProtKB-KW"/>
</dbReference>
<feature type="domain" description="5'-3' exonuclease" evidence="3">
    <location>
        <begin position="163"/>
        <end position="433"/>
    </location>
</feature>
<name>A0ABD3IBW4_9MARC</name>
<dbReference type="PANTHER" id="PTHR42646:SF4">
    <property type="entry name" value="5'-3' EXONUCLEASE FAMILY PROTEIN"/>
    <property type="match status" value="1"/>
</dbReference>
<evidence type="ECO:0000256" key="2">
    <source>
        <dbReference type="ARBA" id="ARBA00022801"/>
    </source>
</evidence>
<dbReference type="InterPro" id="IPR036279">
    <property type="entry name" value="5-3_exonuclease_C_sf"/>
</dbReference>
<dbReference type="AlphaFoldDB" id="A0ABD3IBW4"/>
<keyword evidence="1" id="KW-0540">Nuclease</keyword>
<dbReference type="Pfam" id="PF02739">
    <property type="entry name" value="5_3_exonuc_N"/>
    <property type="match status" value="1"/>
</dbReference>
<proteinExistence type="predicted"/>
<evidence type="ECO:0000259" key="3">
    <source>
        <dbReference type="SMART" id="SM00475"/>
    </source>
</evidence>
<dbReference type="InterPro" id="IPR002421">
    <property type="entry name" value="5-3_exonuclease"/>
</dbReference>
<dbReference type="CDD" id="cd09898">
    <property type="entry name" value="H3TH_53EXO"/>
    <property type="match status" value="1"/>
</dbReference>
<sequence>MAHGISLQVALDVLPHAAVSVSNKKTLDRFSYQELNQVKAGKQFNVEARLLFSGDPSSPFPTAFPKQNTRCERAGIDKASTSVTKVKVPLELEGAKEPLVKIWTNKAPDDRRIKSVEKIVEENEAGQSGQTYIEKDGSVPSLERRRYGDVAPNMASSSKGGSNRRTLYLVDIHPLCYDGRRPRPSELLKWMKLLFNQVTREHPVIAVMDGEKGNEYRRQLLPGYKAKRNKYKPLLGIRGPYYKGDEMDLREAFPLIRTFLSQCNVPVLKIENAEADDVVATLMHQAVKKGMRVVVASPDMDFRQLLSEDVNMLIPLPVYGRWSFYTLEQYIAQNTCDPSLDLGLKCILGDSSDNVPGLPDLAPGFGRKTALKLMKKHGSVENLLVAAKTRTVGKPYIQEALTQHADVLYRNLQVLKLRRDVDIILEDEWLRPRDRSSELQAFQILERSLLGKTVS</sequence>
<dbReference type="InterPro" id="IPR020045">
    <property type="entry name" value="DNA_polI_H3TH"/>
</dbReference>